<name>A0A6A6PIM0_9PEZI</name>
<feature type="compositionally biased region" description="Basic residues" evidence="1">
    <location>
        <begin position="404"/>
        <end position="420"/>
    </location>
</feature>
<protein>
    <recommendedName>
        <fullName evidence="4">C2H2-type domain-containing protein</fullName>
    </recommendedName>
</protein>
<feature type="region of interest" description="Disordered" evidence="1">
    <location>
        <begin position="397"/>
        <end position="453"/>
    </location>
</feature>
<reference evidence="2" key="1">
    <citation type="journal article" date="2020" name="Stud. Mycol.">
        <title>101 Dothideomycetes genomes: a test case for predicting lifestyles and emergence of pathogens.</title>
        <authorList>
            <person name="Haridas S."/>
            <person name="Albert R."/>
            <person name="Binder M."/>
            <person name="Bloem J."/>
            <person name="Labutti K."/>
            <person name="Salamov A."/>
            <person name="Andreopoulos B."/>
            <person name="Baker S."/>
            <person name="Barry K."/>
            <person name="Bills G."/>
            <person name="Bluhm B."/>
            <person name="Cannon C."/>
            <person name="Castanera R."/>
            <person name="Culley D."/>
            <person name="Daum C."/>
            <person name="Ezra D."/>
            <person name="Gonzalez J."/>
            <person name="Henrissat B."/>
            <person name="Kuo A."/>
            <person name="Liang C."/>
            <person name="Lipzen A."/>
            <person name="Lutzoni F."/>
            <person name="Magnuson J."/>
            <person name="Mondo S."/>
            <person name="Nolan M."/>
            <person name="Ohm R."/>
            <person name="Pangilinan J."/>
            <person name="Park H.-J."/>
            <person name="Ramirez L."/>
            <person name="Alfaro M."/>
            <person name="Sun H."/>
            <person name="Tritt A."/>
            <person name="Yoshinaga Y."/>
            <person name="Zwiers L.-H."/>
            <person name="Turgeon B."/>
            <person name="Goodwin S."/>
            <person name="Spatafora J."/>
            <person name="Crous P."/>
            <person name="Grigoriev I."/>
        </authorList>
    </citation>
    <scope>NUCLEOTIDE SEQUENCE</scope>
    <source>
        <strain evidence="2">CBS 113389</strain>
    </source>
</reference>
<feature type="compositionally biased region" description="Pro residues" evidence="1">
    <location>
        <begin position="524"/>
        <end position="533"/>
    </location>
</feature>
<proteinExistence type="predicted"/>
<accession>A0A6A6PIM0</accession>
<feature type="region of interest" description="Disordered" evidence="1">
    <location>
        <begin position="335"/>
        <end position="371"/>
    </location>
</feature>
<evidence type="ECO:0008006" key="4">
    <source>
        <dbReference type="Google" id="ProtNLM"/>
    </source>
</evidence>
<feature type="compositionally biased region" description="Low complexity" evidence="1">
    <location>
        <begin position="65"/>
        <end position="82"/>
    </location>
</feature>
<dbReference type="Gene3D" id="3.30.160.60">
    <property type="entry name" value="Classic Zinc Finger"/>
    <property type="match status" value="1"/>
</dbReference>
<feature type="compositionally biased region" description="Polar residues" evidence="1">
    <location>
        <begin position="92"/>
        <end position="110"/>
    </location>
</feature>
<feature type="region of interest" description="Disordered" evidence="1">
    <location>
        <begin position="516"/>
        <end position="539"/>
    </location>
</feature>
<feature type="region of interest" description="Disordered" evidence="1">
    <location>
        <begin position="583"/>
        <end position="602"/>
    </location>
</feature>
<dbReference type="Proteomes" id="UP000799767">
    <property type="component" value="Unassembled WGS sequence"/>
</dbReference>
<organism evidence="2 3">
    <name type="scientific">Neohortaea acidophila</name>
    <dbReference type="NCBI Taxonomy" id="245834"/>
    <lineage>
        <taxon>Eukaryota</taxon>
        <taxon>Fungi</taxon>
        <taxon>Dikarya</taxon>
        <taxon>Ascomycota</taxon>
        <taxon>Pezizomycotina</taxon>
        <taxon>Dothideomycetes</taxon>
        <taxon>Dothideomycetidae</taxon>
        <taxon>Mycosphaerellales</taxon>
        <taxon>Teratosphaeriaceae</taxon>
        <taxon>Neohortaea</taxon>
    </lineage>
</organism>
<dbReference type="EMBL" id="MU001641">
    <property type="protein sequence ID" value="KAF2479636.1"/>
    <property type="molecule type" value="Genomic_DNA"/>
</dbReference>
<dbReference type="GeneID" id="54479377"/>
<feature type="compositionally biased region" description="Basic and acidic residues" evidence="1">
    <location>
        <begin position="125"/>
        <end position="137"/>
    </location>
</feature>
<keyword evidence="3" id="KW-1185">Reference proteome</keyword>
<evidence type="ECO:0000313" key="3">
    <source>
        <dbReference type="Proteomes" id="UP000799767"/>
    </source>
</evidence>
<sequence>MPDSVQQRPKDAEETRKRAVAFLRDILKKSNGKSSEDIAVSILNLALEDGNPVREFFIHSKSRTSAASSERSVKSRSSSKILRIARREYSKISPSKTPTPNQQLSGSKTTGVPDGGKSDGQNQAERSKSKENEDSKPSKTPAEMPYRCIVCNEDLSYKGVCKRHLDEQHVTPNVFQCERCNQCFDTKAEAKKHCNRCGMGNFHWNVVKPPAKTIYASEYTDEWFSSKSMYLEHLLKLSKKGSTRPKASLNRKLRTLLGHPSLVEHVIDMSEVTLGLGDAWKRLRWSDTQLQLAIQQLEDAAVVHENGIITFEGHTQPALNVRHFLHALISAGTLSDVQSHPGSPPPQQSDGRHDRRRSSVSTAIRRSTLGVPGMSAANASAAATLPSSGYALNGTIAAQQSAPTRRHTPSAREMRAKRHRSDLSGSTEATRKAPGPPRTPVGLQYPPTAHVQVPDPRYAGLGSTVLPERPMVDHISQQYAAANSLVSQPQAYDLMSPATTMQPPDLDSTSSLGTIPQEPDMQYAPPPPQPPAPAGAYNLWPQNGLEFQFDAFKSVNRNMHHDPGGYGYPSDSSTRASIVSYFDSSEDEQQHSQQHPQQGMTDYAPYLDYGVVSGMGTFLLDDDEQNEMSALNQRFSGF</sequence>
<dbReference type="RefSeq" id="XP_033586206.1">
    <property type="nucleotide sequence ID" value="XM_033738375.1"/>
</dbReference>
<evidence type="ECO:0000256" key="1">
    <source>
        <dbReference type="SAM" id="MobiDB-lite"/>
    </source>
</evidence>
<evidence type="ECO:0000313" key="2">
    <source>
        <dbReference type="EMBL" id="KAF2479636.1"/>
    </source>
</evidence>
<gene>
    <name evidence="2" type="ORF">BDY17DRAFT_42516</name>
</gene>
<dbReference type="AlphaFoldDB" id="A0A6A6PIM0"/>
<feature type="region of interest" description="Disordered" evidence="1">
    <location>
        <begin position="61"/>
        <end position="141"/>
    </location>
</feature>